<feature type="compositionally biased region" description="Low complexity" evidence="1">
    <location>
        <begin position="19"/>
        <end position="28"/>
    </location>
</feature>
<sequence length="325" mass="34592">MADSSIPSEAPPPYSQVTAGGSASASASQPTSRLAVPARNDIPAEHRRSMEDEARPLPKGWLRTFDPENEHQFFVDTNQDPPRSIWTHPYDDEEYLRSLPGAERERIEAESEGRHRASVPDLMAEHTDEEGGHSPRTSTSTHAELPPRPTDDKKSGKDRSLGRKLKDKLTSSTHEEREQSRARRAEQERQLYARHMKYRAAMLKAVQTGQPQLLGQDGDGKDVYIEPPAYRGGSGLYGGRGYGYNPYGSGMYAPPGRYMRPVAPYGRPYGAGYGGGYGMPLALGGGLMGGMALGGLMGGGFGGDGGGFGGDGGGFGGGDGGGGGC</sequence>
<evidence type="ECO:0000256" key="1">
    <source>
        <dbReference type="SAM" id="MobiDB-lite"/>
    </source>
</evidence>
<feature type="compositionally biased region" description="Basic and acidic residues" evidence="1">
    <location>
        <begin position="123"/>
        <end position="133"/>
    </location>
</feature>
<dbReference type="Proteomes" id="UP000799750">
    <property type="component" value="Unassembled WGS sequence"/>
</dbReference>
<dbReference type="EMBL" id="MU004200">
    <property type="protein sequence ID" value="KAF2488920.1"/>
    <property type="molecule type" value="Genomic_DNA"/>
</dbReference>
<feature type="compositionally biased region" description="Basic and acidic residues" evidence="1">
    <location>
        <begin position="102"/>
        <end position="115"/>
    </location>
</feature>
<feature type="compositionally biased region" description="Basic and acidic residues" evidence="1">
    <location>
        <begin position="42"/>
        <end position="56"/>
    </location>
</feature>
<gene>
    <name evidence="2" type="ORF">BU16DRAFT_531961</name>
</gene>
<evidence type="ECO:0000313" key="2">
    <source>
        <dbReference type="EMBL" id="KAF2488920.1"/>
    </source>
</evidence>
<name>A0A6A6Q957_9PEZI</name>
<keyword evidence="3" id="KW-1185">Reference proteome</keyword>
<accession>A0A6A6Q957</accession>
<proteinExistence type="predicted"/>
<feature type="compositionally biased region" description="Basic and acidic residues" evidence="1">
    <location>
        <begin position="167"/>
        <end position="186"/>
    </location>
</feature>
<evidence type="ECO:0008006" key="4">
    <source>
        <dbReference type="Google" id="ProtNLM"/>
    </source>
</evidence>
<feature type="compositionally biased region" description="Basic and acidic residues" evidence="1">
    <location>
        <begin position="149"/>
        <end position="161"/>
    </location>
</feature>
<dbReference type="AlphaFoldDB" id="A0A6A6Q957"/>
<feature type="region of interest" description="Disordered" evidence="1">
    <location>
        <begin position="1"/>
        <end position="186"/>
    </location>
</feature>
<dbReference type="OrthoDB" id="2367685at2759"/>
<protein>
    <recommendedName>
        <fullName evidence="4">WW domain-containing protein</fullName>
    </recommendedName>
</protein>
<organism evidence="2 3">
    <name type="scientific">Lophium mytilinum</name>
    <dbReference type="NCBI Taxonomy" id="390894"/>
    <lineage>
        <taxon>Eukaryota</taxon>
        <taxon>Fungi</taxon>
        <taxon>Dikarya</taxon>
        <taxon>Ascomycota</taxon>
        <taxon>Pezizomycotina</taxon>
        <taxon>Dothideomycetes</taxon>
        <taxon>Pleosporomycetidae</taxon>
        <taxon>Mytilinidiales</taxon>
        <taxon>Mytilinidiaceae</taxon>
        <taxon>Lophium</taxon>
    </lineage>
</organism>
<reference evidence="2" key="1">
    <citation type="journal article" date="2020" name="Stud. Mycol.">
        <title>101 Dothideomycetes genomes: a test case for predicting lifestyles and emergence of pathogens.</title>
        <authorList>
            <person name="Haridas S."/>
            <person name="Albert R."/>
            <person name="Binder M."/>
            <person name="Bloem J."/>
            <person name="Labutti K."/>
            <person name="Salamov A."/>
            <person name="Andreopoulos B."/>
            <person name="Baker S."/>
            <person name="Barry K."/>
            <person name="Bills G."/>
            <person name="Bluhm B."/>
            <person name="Cannon C."/>
            <person name="Castanera R."/>
            <person name="Culley D."/>
            <person name="Daum C."/>
            <person name="Ezra D."/>
            <person name="Gonzalez J."/>
            <person name="Henrissat B."/>
            <person name="Kuo A."/>
            <person name="Liang C."/>
            <person name="Lipzen A."/>
            <person name="Lutzoni F."/>
            <person name="Magnuson J."/>
            <person name="Mondo S."/>
            <person name="Nolan M."/>
            <person name="Ohm R."/>
            <person name="Pangilinan J."/>
            <person name="Park H.-J."/>
            <person name="Ramirez L."/>
            <person name="Alfaro M."/>
            <person name="Sun H."/>
            <person name="Tritt A."/>
            <person name="Yoshinaga Y."/>
            <person name="Zwiers L.-H."/>
            <person name="Turgeon B."/>
            <person name="Goodwin S."/>
            <person name="Spatafora J."/>
            <person name="Crous P."/>
            <person name="Grigoriev I."/>
        </authorList>
    </citation>
    <scope>NUCLEOTIDE SEQUENCE</scope>
    <source>
        <strain evidence="2">CBS 269.34</strain>
    </source>
</reference>
<evidence type="ECO:0000313" key="3">
    <source>
        <dbReference type="Proteomes" id="UP000799750"/>
    </source>
</evidence>